<dbReference type="PROSITE" id="PS00135">
    <property type="entry name" value="TRYPSIN_SER"/>
    <property type="match status" value="1"/>
</dbReference>
<evidence type="ECO:0000256" key="1">
    <source>
        <dbReference type="ARBA" id="ARBA00023157"/>
    </source>
</evidence>
<dbReference type="OrthoDB" id="6339452at2759"/>
<organism evidence="4 5">
    <name type="scientific">Oryctes borbonicus</name>
    <dbReference type="NCBI Taxonomy" id="1629725"/>
    <lineage>
        <taxon>Eukaryota</taxon>
        <taxon>Metazoa</taxon>
        <taxon>Ecdysozoa</taxon>
        <taxon>Arthropoda</taxon>
        <taxon>Hexapoda</taxon>
        <taxon>Insecta</taxon>
        <taxon>Pterygota</taxon>
        <taxon>Neoptera</taxon>
        <taxon>Endopterygota</taxon>
        <taxon>Coleoptera</taxon>
        <taxon>Polyphaga</taxon>
        <taxon>Scarabaeiformia</taxon>
        <taxon>Scarabaeidae</taxon>
        <taxon>Dynastinae</taxon>
        <taxon>Oryctes</taxon>
    </lineage>
</organism>
<dbReference type="PANTHER" id="PTHR24252:SF7">
    <property type="entry name" value="HYALIN"/>
    <property type="match status" value="1"/>
</dbReference>
<dbReference type="Gene3D" id="2.40.10.10">
    <property type="entry name" value="Trypsin-like serine proteases"/>
    <property type="match status" value="2"/>
</dbReference>
<keyword evidence="1" id="KW-1015">Disulfide bond</keyword>
<dbReference type="SUPFAM" id="SSF50494">
    <property type="entry name" value="Trypsin-like serine proteases"/>
    <property type="match status" value="1"/>
</dbReference>
<dbReference type="SMART" id="SM00020">
    <property type="entry name" value="Tryp_SPc"/>
    <property type="match status" value="1"/>
</dbReference>
<gene>
    <name evidence="4" type="ORF">AMK59_4692</name>
</gene>
<keyword evidence="5" id="KW-1185">Reference proteome</keyword>
<comment type="similarity">
    <text evidence="2">Belongs to the peptidase S1 family. CLIP subfamily.</text>
</comment>
<dbReference type="InterPro" id="IPR043504">
    <property type="entry name" value="Peptidase_S1_PA_chymotrypsin"/>
</dbReference>
<dbReference type="InterPro" id="IPR001254">
    <property type="entry name" value="Trypsin_dom"/>
</dbReference>
<evidence type="ECO:0000259" key="3">
    <source>
        <dbReference type="PROSITE" id="PS50240"/>
    </source>
</evidence>
<dbReference type="GO" id="GO:0004252">
    <property type="term" value="F:serine-type endopeptidase activity"/>
    <property type="evidence" value="ECO:0007669"/>
    <property type="project" value="InterPro"/>
</dbReference>
<dbReference type="InterPro" id="IPR033116">
    <property type="entry name" value="TRYPSIN_SER"/>
</dbReference>
<evidence type="ECO:0000256" key="2">
    <source>
        <dbReference type="ARBA" id="ARBA00024195"/>
    </source>
</evidence>
<comment type="caution">
    <text evidence="4">The sequence shown here is derived from an EMBL/GenBank/DDBJ whole genome shotgun (WGS) entry which is preliminary data.</text>
</comment>
<accession>A0A0T6B9L8</accession>
<dbReference type="CDD" id="cd00190">
    <property type="entry name" value="Tryp_SPc"/>
    <property type="match status" value="1"/>
</dbReference>
<name>A0A0T6B9L8_9SCAR</name>
<dbReference type="Proteomes" id="UP000051574">
    <property type="component" value="Unassembled WGS sequence"/>
</dbReference>
<sequence>MGMIEKNIGNEEDDYVIIEDIIKRFIKHPDYKKPLKYNDIALVELTKNVEFTPFIRPACLNVRSTLEERSLIAVGFGKTAMENEEGSQVLKKVTLDLISHEECGPYFPSRPAMKIGVVSSMLCAGFLKGGKDTCHGDSGGPIQVILEDPYCMYSIVGVTSFGTFCGYENSPAIYSNVSHFIPWIEEIVW</sequence>
<dbReference type="AlphaFoldDB" id="A0A0T6B9L8"/>
<feature type="domain" description="Peptidase S1" evidence="3">
    <location>
        <begin position="22"/>
        <end position="189"/>
    </location>
</feature>
<reference evidence="4 5" key="1">
    <citation type="submission" date="2015-09" db="EMBL/GenBank/DDBJ databases">
        <title>Draft genome of the scarab beetle Oryctes borbonicus.</title>
        <authorList>
            <person name="Meyer J.M."/>
            <person name="Markov G.V."/>
            <person name="Baskaran P."/>
            <person name="Herrmann M."/>
            <person name="Sommer R.J."/>
            <person name="Roedelsperger C."/>
        </authorList>
    </citation>
    <scope>NUCLEOTIDE SEQUENCE [LARGE SCALE GENOMIC DNA]</scope>
    <source>
        <strain evidence="4">OB123</strain>
        <tissue evidence="4">Whole animal</tissue>
    </source>
</reference>
<proteinExistence type="inferred from homology"/>
<dbReference type="PRINTS" id="PR00722">
    <property type="entry name" value="CHYMOTRYPSIN"/>
</dbReference>
<dbReference type="EMBL" id="LJIG01009198">
    <property type="protein sequence ID" value="KRT83559.1"/>
    <property type="molecule type" value="Genomic_DNA"/>
</dbReference>
<dbReference type="GO" id="GO:0006508">
    <property type="term" value="P:proteolysis"/>
    <property type="evidence" value="ECO:0007669"/>
    <property type="project" value="InterPro"/>
</dbReference>
<dbReference type="InterPro" id="IPR009003">
    <property type="entry name" value="Peptidase_S1_PA"/>
</dbReference>
<protein>
    <submittedName>
        <fullName evidence="4">Trypsin</fullName>
    </submittedName>
</protein>
<dbReference type="PROSITE" id="PS50240">
    <property type="entry name" value="TRYPSIN_DOM"/>
    <property type="match status" value="1"/>
</dbReference>
<dbReference type="InterPro" id="IPR001314">
    <property type="entry name" value="Peptidase_S1A"/>
</dbReference>
<evidence type="ECO:0000313" key="4">
    <source>
        <dbReference type="EMBL" id="KRT83559.1"/>
    </source>
</evidence>
<dbReference type="FunFam" id="2.40.10.10:FF:000002">
    <property type="entry name" value="Transmembrane protease serine"/>
    <property type="match status" value="1"/>
</dbReference>
<evidence type="ECO:0000313" key="5">
    <source>
        <dbReference type="Proteomes" id="UP000051574"/>
    </source>
</evidence>
<dbReference type="Pfam" id="PF00089">
    <property type="entry name" value="Trypsin"/>
    <property type="match status" value="1"/>
</dbReference>
<dbReference type="PANTHER" id="PTHR24252">
    <property type="entry name" value="ACROSIN-RELATED"/>
    <property type="match status" value="1"/>
</dbReference>